<dbReference type="FunFam" id="1.10.630.10:FF:000018">
    <property type="entry name" value="Cytochrome P450 monooxygenase"/>
    <property type="match status" value="1"/>
</dbReference>
<organism evidence="10 11">
    <name type="scientific">Williamsia marianensis</name>
    <dbReference type="NCBI Taxonomy" id="85044"/>
    <lineage>
        <taxon>Bacteria</taxon>
        <taxon>Bacillati</taxon>
        <taxon>Actinomycetota</taxon>
        <taxon>Actinomycetes</taxon>
        <taxon>Mycobacteriales</taxon>
        <taxon>Nocardiaceae</taxon>
        <taxon>Williamsia</taxon>
    </lineage>
</organism>
<evidence type="ECO:0000256" key="7">
    <source>
        <dbReference type="ARBA" id="ARBA00023033"/>
    </source>
</evidence>
<dbReference type="PANTHER" id="PTHR46696:SF6">
    <property type="entry name" value="P450, PUTATIVE (EUROFUNG)-RELATED"/>
    <property type="match status" value="1"/>
</dbReference>
<evidence type="ECO:0000256" key="6">
    <source>
        <dbReference type="ARBA" id="ARBA00023004"/>
    </source>
</evidence>
<dbReference type="GO" id="GO:0016705">
    <property type="term" value="F:oxidoreductase activity, acting on paired donors, with incorporation or reduction of molecular oxygen"/>
    <property type="evidence" value="ECO:0007669"/>
    <property type="project" value="InterPro"/>
</dbReference>
<dbReference type="PRINTS" id="PR00385">
    <property type="entry name" value="P450"/>
</dbReference>
<comment type="similarity">
    <text evidence="2 8">Belongs to the cytochrome P450 family.</text>
</comment>
<dbReference type="EMBL" id="PEBD01000011">
    <property type="protein sequence ID" value="PHV64905.1"/>
    <property type="molecule type" value="Genomic_DNA"/>
</dbReference>
<dbReference type="PROSITE" id="PS00086">
    <property type="entry name" value="CYTOCHROME_P450"/>
    <property type="match status" value="1"/>
</dbReference>
<dbReference type="AlphaFoldDB" id="A0A2G3PGG9"/>
<evidence type="ECO:0000256" key="8">
    <source>
        <dbReference type="RuleBase" id="RU000461"/>
    </source>
</evidence>
<dbReference type="GO" id="GO:0005506">
    <property type="term" value="F:iron ion binding"/>
    <property type="evidence" value="ECO:0007669"/>
    <property type="project" value="InterPro"/>
</dbReference>
<evidence type="ECO:0000256" key="2">
    <source>
        <dbReference type="ARBA" id="ARBA00010617"/>
    </source>
</evidence>
<dbReference type="InterPro" id="IPR001128">
    <property type="entry name" value="Cyt_P450"/>
</dbReference>
<dbReference type="GO" id="GO:0004497">
    <property type="term" value="F:monooxygenase activity"/>
    <property type="evidence" value="ECO:0007669"/>
    <property type="project" value="UniProtKB-KW"/>
</dbReference>
<sequence>MVNTIRSPLRLAHRPDGAYPQMTSQPDIDKLHDDYRRDYDPYSSVGIAEHLAEIADRREKMPISYSARGNGCWVLTRYDDISSVLRRNNRGFISFPNDPDGINSQGSEEGMIPIEIDGIRHKQFRQLLDPMFSPKRVALLEDQLTQWANRLIDGFIGKGACDFVEEFALPFPGVTVLTIMGWPTEDMHKMNAWTATLLHGVVGGTPEETMAARGQAHVEMREYMLNMITERRGVPRTDDVTSAALDVEIDGKKLTDLELFDLFLLMMTAGLDTVQSVLSQSMVYLARHPEQWDRMFENPDALAPAIEELLRWAAPAVPTRTIVDESADVGELTLPKGERVHFPLAAANRDPKYYPDPDKIKFDREPKPHLAFGMGPHRCVGLHLARLELKIAFTELRRRMPEFRLADDCRPHEHLGLAWGVEDVRLEFEPAQSETTAAIG</sequence>
<evidence type="ECO:0000256" key="9">
    <source>
        <dbReference type="SAM" id="MobiDB-lite"/>
    </source>
</evidence>
<dbReference type="Gene3D" id="1.10.630.10">
    <property type="entry name" value="Cytochrome P450"/>
    <property type="match status" value="1"/>
</dbReference>
<proteinExistence type="inferred from homology"/>
<evidence type="ECO:0000256" key="5">
    <source>
        <dbReference type="ARBA" id="ARBA00023002"/>
    </source>
</evidence>
<accession>A0A2G3PGG9</accession>
<dbReference type="PANTHER" id="PTHR46696">
    <property type="entry name" value="P450, PUTATIVE (EUROFUNG)-RELATED"/>
    <property type="match status" value="1"/>
</dbReference>
<keyword evidence="5 8" id="KW-0560">Oxidoreductase</keyword>
<evidence type="ECO:0000256" key="3">
    <source>
        <dbReference type="ARBA" id="ARBA00022617"/>
    </source>
</evidence>
<dbReference type="InterPro" id="IPR036396">
    <property type="entry name" value="Cyt_P450_sf"/>
</dbReference>
<keyword evidence="7 8" id="KW-0503">Monooxygenase</keyword>
<dbReference type="Proteomes" id="UP000225108">
    <property type="component" value="Unassembled WGS sequence"/>
</dbReference>
<dbReference type="PRINTS" id="PR00359">
    <property type="entry name" value="BP450"/>
</dbReference>
<dbReference type="GO" id="GO:0020037">
    <property type="term" value="F:heme binding"/>
    <property type="evidence" value="ECO:0007669"/>
    <property type="project" value="InterPro"/>
</dbReference>
<dbReference type="InterPro" id="IPR017972">
    <property type="entry name" value="Cyt_P450_CS"/>
</dbReference>
<keyword evidence="3 8" id="KW-0349">Heme</keyword>
<keyword evidence="6 8" id="KW-0408">Iron</keyword>
<dbReference type="InterPro" id="IPR002397">
    <property type="entry name" value="Cyt_P450_B"/>
</dbReference>
<protein>
    <submittedName>
        <fullName evidence="10">Cytochrome P450</fullName>
    </submittedName>
</protein>
<comment type="caution">
    <text evidence="10">The sequence shown here is derived from an EMBL/GenBank/DDBJ whole genome shotgun (WGS) entry which is preliminary data.</text>
</comment>
<evidence type="ECO:0000256" key="1">
    <source>
        <dbReference type="ARBA" id="ARBA00001971"/>
    </source>
</evidence>
<evidence type="ECO:0000313" key="10">
    <source>
        <dbReference type="EMBL" id="PHV64905.1"/>
    </source>
</evidence>
<dbReference type="SUPFAM" id="SSF48264">
    <property type="entry name" value="Cytochrome P450"/>
    <property type="match status" value="1"/>
</dbReference>
<gene>
    <name evidence="10" type="ORF">CSW57_21820</name>
</gene>
<evidence type="ECO:0000313" key="11">
    <source>
        <dbReference type="Proteomes" id="UP000225108"/>
    </source>
</evidence>
<reference evidence="10 11" key="1">
    <citation type="submission" date="2017-10" db="EMBL/GenBank/DDBJ databases">
        <title>The draft genome sequence of Williamsia sp. BULT 1.1 isolated from the semi-arid grassland soils from South Africa.</title>
        <authorList>
            <person name="Kabwe M.H."/>
            <person name="Govender N."/>
            <person name="Mutseka Lunga P."/>
            <person name="Vikram S."/>
            <person name="Makhalanyane T.P."/>
        </authorList>
    </citation>
    <scope>NUCLEOTIDE SEQUENCE [LARGE SCALE GENOMIC DNA]</scope>
    <source>
        <strain evidence="10 11">BULT 1.1</strain>
    </source>
</reference>
<feature type="region of interest" description="Disordered" evidence="9">
    <location>
        <begin position="1"/>
        <end position="28"/>
    </location>
</feature>
<evidence type="ECO:0000256" key="4">
    <source>
        <dbReference type="ARBA" id="ARBA00022723"/>
    </source>
</evidence>
<keyword evidence="4 8" id="KW-0479">Metal-binding</keyword>
<name>A0A2G3PGG9_WILMA</name>
<dbReference type="Pfam" id="PF00067">
    <property type="entry name" value="p450"/>
    <property type="match status" value="1"/>
</dbReference>
<comment type="cofactor">
    <cofactor evidence="1">
        <name>heme</name>
        <dbReference type="ChEBI" id="CHEBI:30413"/>
    </cofactor>
</comment>